<feature type="domain" description="F5/8 type C" evidence="1">
    <location>
        <begin position="76"/>
        <end position="225"/>
    </location>
</feature>
<proteinExistence type="predicted"/>
<dbReference type="Proteomes" id="UP001649230">
    <property type="component" value="Chromosome"/>
</dbReference>
<dbReference type="Gene3D" id="2.60.120.260">
    <property type="entry name" value="Galactose-binding domain-like"/>
    <property type="match status" value="1"/>
</dbReference>
<name>A0ABY3SEG8_9BACL</name>
<dbReference type="InterPro" id="IPR033801">
    <property type="entry name" value="CBM6-CBM35-CBM36-like_1"/>
</dbReference>
<dbReference type="InterPro" id="IPR008979">
    <property type="entry name" value="Galactose-bd-like_sf"/>
</dbReference>
<keyword evidence="3" id="KW-1185">Reference proteome</keyword>
<dbReference type="PROSITE" id="PS50022">
    <property type="entry name" value="FA58C_3"/>
    <property type="match status" value="1"/>
</dbReference>
<dbReference type="Pfam" id="PF22815">
    <property type="entry name" value="CatAgl_D1"/>
    <property type="match status" value="1"/>
</dbReference>
<dbReference type="Pfam" id="PF07705">
    <property type="entry name" value="CARDB"/>
    <property type="match status" value="2"/>
</dbReference>
<evidence type="ECO:0000259" key="1">
    <source>
        <dbReference type="PROSITE" id="PS50022"/>
    </source>
</evidence>
<dbReference type="Gene3D" id="2.60.40.10">
    <property type="entry name" value="Immunoglobulins"/>
    <property type="match status" value="3"/>
</dbReference>
<organism evidence="2 3">
    <name type="scientific">Paenibacillus hexagrammi</name>
    <dbReference type="NCBI Taxonomy" id="2908839"/>
    <lineage>
        <taxon>Bacteria</taxon>
        <taxon>Bacillati</taxon>
        <taxon>Bacillota</taxon>
        <taxon>Bacilli</taxon>
        <taxon>Bacillales</taxon>
        <taxon>Paenibacillaceae</taxon>
        <taxon>Paenibacillus</taxon>
    </lineage>
</organism>
<dbReference type="InterPro" id="IPR000421">
    <property type="entry name" value="FA58C"/>
</dbReference>
<protein>
    <submittedName>
        <fullName evidence="2">Discoidin domain-containing protein</fullName>
    </submittedName>
</protein>
<accession>A0ABY3SEG8</accession>
<gene>
    <name evidence="2" type="ORF">L0M14_16725</name>
</gene>
<dbReference type="Pfam" id="PF00754">
    <property type="entry name" value="F5_F8_type_C"/>
    <property type="match status" value="1"/>
</dbReference>
<evidence type="ECO:0000313" key="3">
    <source>
        <dbReference type="Proteomes" id="UP001649230"/>
    </source>
</evidence>
<dbReference type="EMBL" id="CP090978">
    <property type="protein sequence ID" value="UJF31465.1"/>
    <property type="molecule type" value="Genomic_DNA"/>
</dbReference>
<dbReference type="SUPFAM" id="SSF49785">
    <property type="entry name" value="Galactose-binding domain-like"/>
    <property type="match status" value="1"/>
</dbReference>
<dbReference type="RefSeq" id="WP_235117811.1">
    <property type="nucleotide sequence ID" value="NZ_CP090978.1"/>
</dbReference>
<evidence type="ECO:0000313" key="2">
    <source>
        <dbReference type="EMBL" id="UJF31465.1"/>
    </source>
</evidence>
<reference evidence="2 3" key="1">
    <citation type="journal article" date="2024" name="Int. J. Syst. Evol. Microbiol.">
        <title>Paenibacillus hexagrammi sp. nov., a novel bacterium isolated from the gut content of Hexagrammos agrammus.</title>
        <authorList>
            <person name="Jung H.K."/>
            <person name="Kim D.G."/>
            <person name="Zin H."/>
            <person name="Park J."/>
            <person name="Jung H."/>
            <person name="Kim Y.O."/>
            <person name="Kong H.J."/>
            <person name="Kim J.W."/>
            <person name="Kim Y.S."/>
        </authorList>
    </citation>
    <scope>NUCLEOTIDE SEQUENCE [LARGE SCALE GENOMIC DNA]</scope>
    <source>
        <strain evidence="2 3">YPD9-1</strain>
    </source>
</reference>
<dbReference type="InterPro" id="IPR011635">
    <property type="entry name" value="CARDB"/>
</dbReference>
<sequence>MNLACTTPDSGQINLTWSASTDNVGVTGYDIYVGGSLHASVAGNVLTYTDNQPDTATVSYYVVAKDAAGNVSAASNTVTRIGSSGGGTNLAAGKTITASTSTQSYVATNANDGNLATYWESASGAYPATLAVSLGANASISSVNVKLNPDPAWATRTQTIEVLGKVQGGSSFTTLVPATVYPFDPSSGNTVTIPVSATASDVQLKFTSNSGAPGAQAVEVEVIGTPAPNPDLEITGLTWSPASPIETDSITLNAVVKNSGTASSAATTVNFYMGATKVGSASAPALAAGASATVSASIGAQTAGTYTPSAKVDEENAVIELDETNNSFTSSSSLIVNPVPSSDLVPVVSWTPNNPSAGNLVNFSVSIKNQGTITSASGAHNITLTLRNATTGDVVTTLTGSLGDAIAAGATTSPISMGTWTAANGSYTVTTSITIDSAEIPAKQSNNVQLQSFFVGRGANMPFTVIEAESSANATNGTKLSPNFNPGDFAGEASGRSAIYLDSAGKYVEFTLTSPANAFVLRSALAENTNGSVSIYANGVNKGKFNVTSKFSYLYATPSTLGRLGYDNSGTKAYWLYEDSQLMLDQVYPAGTKIKVQIDSGDVSWIYVDLLETENVTAAASNPDPSKYVEVSATKSIDQALAEFRQDTTKKGNLYPGRHVDAPRQNFHIRTRN</sequence>
<dbReference type="InterPro" id="IPR013783">
    <property type="entry name" value="Ig-like_fold"/>
</dbReference>